<comment type="caution">
    <text evidence="1">The sequence shown here is derived from an EMBL/GenBank/DDBJ whole genome shotgun (WGS) entry which is preliminary data.</text>
</comment>
<dbReference type="Gene3D" id="3.80.10.10">
    <property type="entry name" value="Ribonuclease Inhibitor"/>
    <property type="match status" value="1"/>
</dbReference>
<accession>A0AAD4H4W8</accession>
<reference evidence="1" key="1">
    <citation type="journal article" date="2020" name="Fungal Divers.">
        <title>Resolving the Mortierellaceae phylogeny through synthesis of multi-gene phylogenetics and phylogenomics.</title>
        <authorList>
            <person name="Vandepol N."/>
            <person name="Liber J."/>
            <person name="Desiro A."/>
            <person name="Na H."/>
            <person name="Kennedy M."/>
            <person name="Barry K."/>
            <person name="Grigoriev I.V."/>
            <person name="Miller A.N."/>
            <person name="O'Donnell K."/>
            <person name="Stajich J.E."/>
            <person name="Bonito G."/>
        </authorList>
    </citation>
    <scope>NUCLEOTIDE SEQUENCE</scope>
    <source>
        <strain evidence="1">NRRL 28262</strain>
    </source>
</reference>
<sequence>MLRGGSTLVTQLSTNYPDLTTIDFGENLIAEDDMFRFIVDLFKSLQGLSMRITPAYLDRVLPTLLHRSGPTLHLLRLCEMGFNQGQIRSTYIADILASCPHLKTFVALASPGMVKLFSNARLQELLCAGWACSGLEKMSISIEEITTAPTRESDTGRNGLGEITGFTEPGGVGLAVGSK</sequence>
<evidence type="ECO:0000313" key="2">
    <source>
        <dbReference type="Proteomes" id="UP001194580"/>
    </source>
</evidence>
<name>A0AAD4H4W8_9FUNG</name>
<keyword evidence="2" id="KW-1185">Reference proteome</keyword>
<dbReference type="AlphaFoldDB" id="A0AAD4H4W8"/>
<organism evidence="1 2">
    <name type="scientific">Linnemannia exigua</name>
    <dbReference type="NCBI Taxonomy" id="604196"/>
    <lineage>
        <taxon>Eukaryota</taxon>
        <taxon>Fungi</taxon>
        <taxon>Fungi incertae sedis</taxon>
        <taxon>Mucoromycota</taxon>
        <taxon>Mortierellomycotina</taxon>
        <taxon>Mortierellomycetes</taxon>
        <taxon>Mortierellales</taxon>
        <taxon>Mortierellaceae</taxon>
        <taxon>Linnemannia</taxon>
    </lineage>
</organism>
<gene>
    <name evidence="1" type="ORF">BGZ95_011931</name>
</gene>
<dbReference type="Proteomes" id="UP001194580">
    <property type="component" value="Unassembled WGS sequence"/>
</dbReference>
<protein>
    <submittedName>
        <fullName evidence="1">Uncharacterized protein</fullName>
    </submittedName>
</protein>
<dbReference type="SUPFAM" id="SSF52047">
    <property type="entry name" value="RNI-like"/>
    <property type="match status" value="1"/>
</dbReference>
<dbReference type="EMBL" id="JAAAIL010000949">
    <property type="protein sequence ID" value="KAG0272320.1"/>
    <property type="molecule type" value="Genomic_DNA"/>
</dbReference>
<dbReference type="InterPro" id="IPR032675">
    <property type="entry name" value="LRR_dom_sf"/>
</dbReference>
<evidence type="ECO:0000313" key="1">
    <source>
        <dbReference type="EMBL" id="KAG0272320.1"/>
    </source>
</evidence>
<proteinExistence type="predicted"/>